<evidence type="ECO:0000259" key="9">
    <source>
        <dbReference type="Pfam" id="PF22692"/>
    </source>
</evidence>
<organism evidence="10 11">
    <name type="scientific">Amnimonas aquatica</name>
    <dbReference type="NCBI Taxonomy" id="2094561"/>
    <lineage>
        <taxon>Bacteria</taxon>
        <taxon>Pseudomonadati</taxon>
        <taxon>Pseudomonadota</taxon>
        <taxon>Gammaproteobacteria</taxon>
        <taxon>Moraxellales</taxon>
        <taxon>Moraxellaceae</taxon>
        <taxon>Amnimonas</taxon>
    </lineage>
</organism>
<feature type="domain" description="Flagellar hook protein FlgE D2" evidence="8">
    <location>
        <begin position="173"/>
        <end position="312"/>
    </location>
</feature>
<dbReference type="Pfam" id="PF00460">
    <property type="entry name" value="Flg_bb_rod"/>
    <property type="match status" value="1"/>
</dbReference>
<dbReference type="PANTHER" id="PTHR30435:SF1">
    <property type="entry name" value="FLAGELLAR HOOK PROTEIN FLGE"/>
    <property type="match status" value="1"/>
</dbReference>
<reference evidence="11" key="1">
    <citation type="submission" date="2018-02" db="EMBL/GenBank/DDBJ databases">
        <title>Genome sequencing of Solimonas sp. HR-BB.</title>
        <authorList>
            <person name="Lee Y."/>
            <person name="Jeon C.O."/>
        </authorList>
    </citation>
    <scope>NUCLEOTIDE SEQUENCE [LARGE SCALE GENOMIC DNA]</scope>
    <source>
        <strain evidence="11">HR-E</strain>
    </source>
</reference>
<proteinExistence type="inferred from homology"/>
<dbReference type="EMBL" id="PTQZ01000037">
    <property type="protein sequence ID" value="PQA48898.1"/>
    <property type="molecule type" value="Genomic_DNA"/>
</dbReference>
<protein>
    <recommendedName>
        <fullName evidence="3 5">Flagellar hook protein FlgE</fullName>
    </recommendedName>
</protein>
<feature type="domain" description="Flagellar basal body rod protein N-terminal" evidence="6">
    <location>
        <begin position="3"/>
        <end position="33"/>
    </location>
</feature>
<dbReference type="GO" id="GO:0009424">
    <property type="term" value="C:bacterial-type flagellum hook"/>
    <property type="evidence" value="ECO:0007669"/>
    <property type="project" value="TreeGrafter"/>
</dbReference>
<accession>A0A2P6ATY1</accession>
<name>A0A2P6ATY1_9GAMM</name>
<comment type="caution">
    <text evidence="10">The sequence shown here is derived from an EMBL/GenBank/DDBJ whole genome shotgun (WGS) entry which is preliminary data.</text>
</comment>
<keyword evidence="10" id="KW-0282">Flagellum</keyword>
<evidence type="ECO:0000256" key="3">
    <source>
        <dbReference type="ARBA" id="ARBA00019015"/>
    </source>
</evidence>
<dbReference type="Pfam" id="PF22692">
    <property type="entry name" value="LlgE_F_G_D1"/>
    <property type="match status" value="1"/>
</dbReference>
<comment type="function">
    <text evidence="5">A flexible structure which links the flagellar filament to the drive apparatus in the basal body.</text>
</comment>
<evidence type="ECO:0000313" key="10">
    <source>
        <dbReference type="EMBL" id="PQA48898.1"/>
    </source>
</evidence>
<feature type="domain" description="Flagellar hook protein FlgE/F/G-like D1" evidence="9">
    <location>
        <begin position="83"/>
        <end position="145"/>
    </location>
</feature>
<gene>
    <name evidence="10" type="ORF">C5O18_02910</name>
</gene>
<evidence type="ECO:0000259" key="8">
    <source>
        <dbReference type="Pfam" id="PF07559"/>
    </source>
</evidence>
<dbReference type="GO" id="GO:0005829">
    <property type="term" value="C:cytosol"/>
    <property type="evidence" value="ECO:0007669"/>
    <property type="project" value="TreeGrafter"/>
</dbReference>
<dbReference type="InterPro" id="IPR037925">
    <property type="entry name" value="FlgE/F/G-like"/>
</dbReference>
<dbReference type="InterPro" id="IPR053967">
    <property type="entry name" value="LlgE_F_G-like_D1"/>
</dbReference>
<dbReference type="NCBIfam" id="NF004238">
    <property type="entry name" value="PRK05682.1-1"/>
    <property type="match status" value="1"/>
</dbReference>
<dbReference type="GO" id="GO:0009425">
    <property type="term" value="C:bacterial-type flagellum basal body"/>
    <property type="evidence" value="ECO:0007669"/>
    <property type="project" value="UniProtKB-SubCell"/>
</dbReference>
<evidence type="ECO:0000259" key="6">
    <source>
        <dbReference type="Pfam" id="PF00460"/>
    </source>
</evidence>
<dbReference type="GO" id="GO:0071978">
    <property type="term" value="P:bacterial-type flagellum-dependent swarming motility"/>
    <property type="evidence" value="ECO:0007669"/>
    <property type="project" value="TreeGrafter"/>
</dbReference>
<dbReference type="NCBIfam" id="TIGR03506">
    <property type="entry name" value="FlgEFG_subfam"/>
    <property type="match status" value="1"/>
</dbReference>
<evidence type="ECO:0000256" key="1">
    <source>
        <dbReference type="ARBA" id="ARBA00004117"/>
    </source>
</evidence>
<comment type="similarity">
    <text evidence="2 5">Belongs to the flagella basal body rod proteins family.</text>
</comment>
<keyword evidence="4 5" id="KW-0975">Bacterial flagellum</keyword>
<dbReference type="SUPFAM" id="SSF117143">
    <property type="entry name" value="Flagellar hook protein flgE"/>
    <property type="match status" value="1"/>
</dbReference>
<dbReference type="AlphaFoldDB" id="A0A2P6ATY1"/>
<dbReference type="InterPro" id="IPR011491">
    <property type="entry name" value="FlgE_D2"/>
</dbReference>
<keyword evidence="11" id="KW-1185">Reference proteome</keyword>
<dbReference type="PANTHER" id="PTHR30435">
    <property type="entry name" value="FLAGELLAR PROTEIN"/>
    <property type="match status" value="1"/>
</dbReference>
<evidence type="ECO:0000313" key="11">
    <source>
        <dbReference type="Proteomes" id="UP000243900"/>
    </source>
</evidence>
<dbReference type="InterPro" id="IPR037058">
    <property type="entry name" value="Falgellar_hook_FlgE_sf"/>
</dbReference>
<evidence type="ECO:0000256" key="4">
    <source>
        <dbReference type="ARBA" id="ARBA00023143"/>
    </source>
</evidence>
<dbReference type="Gene3D" id="2.60.98.20">
    <property type="entry name" value="Flagellar hook protein FlgE"/>
    <property type="match status" value="1"/>
</dbReference>
<dbReference type="RefSeq" id="WP_105191365.1">
    <property type="nucleotide sequence ID" value="NZ_PTQZ01000037.1"/>
</dbReference>
<comment type="subcellular location">
    <subcellularLocation>
        <location evidence="1 5">Bacterial flagellum basal body</location>
    </subcellularLocation>
</comment>
<dbReference type="Pfam" id="PF07559">
    <property type="entry name" value="FlgE_D2"/>
    <property type="match status" value="1"/>
</dbReference>
<dbReference type="Pfam" id="PF06429">
    <property type="entry name" value="Flg_bbr_C"/>
    <property type="match status" value="1"/>
</dbReference>
<dbReference type="Proteomes" id="UP000243900">
    <property type="component" value="Unassembled WGS sequence"/>
</dbReference>
<dbReference type="InterPro" id="IPR001444">
    <property type="entry name" value="Flag_bb_rod_N"/>
</dbReference>
<dbReference type="OrthoDB" id="8578401at2"/>
<feature type="domain" description="Flagellar basal-body/hook protein C-terminal" evidence="7">
    <location>
        <begin position="385"/>
        <end position="430"/>
    </location>
</feature>
<evidence type="ECO:0000259" key="7">
    <source>
        <dbReference type="Pfam" id="PF06429"/>
    </source>
</evidence>
<sequence>MTFRTALSGLNAASTHLDVTAHNIANVNTAGFKSSRILFSDVYATAANDLSSTSTGSGVQISSISQKFGQGNIDFTNNNLDMAISGEGFFVMKGREGIVYSRAGAFSVDREGYVVNDDSQRLQVYPVSETGDFATGALSDLRLLTTESPPQATGSVDIGVNLPANASVPGTTDSNGFTAYAFDATNPATYNHATSMTVYDSLGTPHTATVYFVKMQADAAATPPVAENTWTQRLFIDGTERGTPQVMSFDSATGKLRVGQGGVDLSGSLPTVTVTGAELGTGASNMSLSFNYIESTQYGQQFGVNSLFQDGYTTGRMTGIEVDNSGVVSARFTNGQLKLLGQVAIAIFSNPHGLQQMGETQWAETYTSGGPRLGQAGTSNFGLVQAGALEASNVDLTEQLVEMITAQRNFQANAQMISTADQLTQTIINLR</sequence>
<dbReference type="InterPro" id="IPR010930">
    <property type="entry name" value="Flg_bb/hook_C_dom"/>
</dbReference>
<dbReference type="InterPro" id="IPR020013">
    <property type="entry name" value="Flagellar_FlgE/F/G"/>
</dbReference>
<evidence type="ECO:0000256" key="2">
    <source>
        <dbReference type="ARBA" id="ARBA00009677"/>
    </source>
</evidence>
<evidence type="ECO:0000256" key="5">
    <source>
        <dbReference type="RuleBase" id="RU362116"/>
    </source>
</evidence>
<keyword evidence="10" id="KW-0966">Cell projection</keyword>
<keyword evidence="10" id="KW-0969">Cilium</keyword>